<comment type="caution">
    <text evidence="1">The sequence shown here is derived from an EMBL/GenBank/DDBJ whole genome shotgun (WGS) entry which is preliminary data.</text>
</comment>
<keyword evidence="2" id="KW-1185">Reference proteome</keyword>
<dbReference type="Proteomes" id="UP000789375">
    <property type="component" value="Unassembled WGS sequence"/>
</dbReference>
<name>A0A9N9EZZ8_FUNMO</name>
<accession>A0A9N9EZZ8</accession>
<protein>
    <submittedName>
        <fullName evidence="1">3373_t:CDS:1</fullName>
    </submittedName>
</protein>
<proteinExistence type="predicted"/>
<sequence length="127" mass="14964">MSLNETHKNVSKALLLGISSILPKENKEYYLFDDENTVAEAIYDIFETEIEQVTFSLNEEYLKKKDDDIIIEQKASKNLTQCVIVNKIDKYIKKCENSKSFRILWQLCNVYQIDRERIIEADSVLEY</sequence>
<reference evidence="1" key="1">
    <citation type="submission" date="2021-06" db="EMBL/GenBank/DDBJ databases">
        <authorList>
            <person name="Kallberg Y."/>
            <person name="Tangrot J."/>
            <person name="Rosling A."/>
        </authorList>
    </citation>
    <scope>NUCLEOTIDE SEQUENCE</scope>
    <source>
        <strain evidence="1">87-6 pot B 2015</strain>
    </source>
</reference>
<evidence type="ECO:0000313" key="2">
    <source>
        <dbReference type="Proteomes" id="UP000789375"/>
    </source>
</evidence>
<gene>
    <name evidence="1" type="ORF">FMOSSE_LOCUS4031</name>
</gene>
<organism evidence="1 2">
    <name type="scientific">Funneliformis mosseae</name>
    <name type="common">Endomycorrhizal fungus</name>
    <name type="synonym">Glomus mosseae</name>
    <dbReference type="NCBI Taxonomy" id="27381"/>
    <lineage>
        <taxon>Eukaryota</taxon>
        <taxon>Fungi</taxon>
        <taxon>Fungi incertae sedis</taxon>
        <taxon>Mucoromycota</taxon>
        <taxon>Glomeromycotina</taxon>
        <taxon>Glomeromycetes</taxon>
        <taxon>Glomerales</taxon>
        <taxon>Glomeraceae</taxon>
        <taxon>Funneliformis</taxon>
    </lineage>
</organism>
<dbReference type="AlphaFoldDB" id="A0A9N9EZZ8"/>
<evidence type="ECO:0000313" key="1">
    <source>
        <dbReference type="EMBL" id="CAG8500895.1"/>
    </source>
</evidence>
<dbReference type="EMBL" id="CAJVPP010000650">
    <property type="protein sequence ID" value="CAG8500895.1"/>
    <property type="molecule type" value="Genomic_DNA"/>
</dbReference>